<evidence type="ECO:0000313" key="9">
    <source>
        <dbReference type="Proteomes" id="UP000612855"/>
    </source>
</evidence>
<evidence type="ECO:0000259" key="7">
    <source>
        <dbReference type="Pfam" id="PF00892"/>
    </source>
</evidence>
<reference evidence="9" key="1">
    <citation type="journal article" date="2019" name="Int. J. Syst. Evol. Microbiol.">
        <title>The Global Catalogue of Microorganisms (GCM) 10K type strain sequencing project: providing services to taxonomists for standard genome sequencing and annotation.</title>
        <authorList>
            <consortium name="The Broad Institute Genomics Platform"/>
            <consortium name="The Broad Institute Genome Sequencing Center for Infectious Disease"/>
            <person name="Wu L."/>
            <person name="Ma J."/>
        </authorList>
    </citation>
    <scope>NUCLEOTIDE SEQUENCE [LARGE SCALE GENOMIC DNA]</scope>
    <source>
        <strain evidence="9">CGMCC 1.12664</strain>
    </source>
</reference>
<evidence type="ECO:0000313" key="8">
    <source>
        <dbReference type="EMBL" id="GGE22714.1"/>
    </source>
</evidence>
<organism evidence="8 9">
    <name type="scientific">Primorskyibacter flagellatus</name>
    <dbReference type="NCBI Taxonomy" id="1387277"/>
    <lineage>
        <taxon>Bacteria</taxon>
        <taxon>Pseudomonadati</taxon>
        <taxon>Pseudomonadota</taxon>
        <taxon>Alphaproteobacteria</taxon>
        <taxon>Rhodobacterales</taxon>
        <taxon>Roseobacteraceae</taxon>
        <taxon>Primorskyibacter</taxon>
    </lineage>
</organism>
<dbReference type="EMBL" id="BMFJ01000001">
    <property type="protein sequence ID" value="GGE22714.1"/>
    <property type="molecule type" value="Genomic_DNA"/>
</dbReference>
<accession>A0A917A200</accession>
<feature type="transmembrane region" description="Helical" evidence="6">
    <location>
        <begin position="113"/>
        <end position="130"/>
    </location>
</feature>
<feature type="transmembrane region" description="Helical" evidence="6">
    <location>
        <begin position="82"/>
        <end position="101"/>
    </location>
</feature>
<comment type="subcellular location">
    <subcellularLocation>
        <location evidence="1">Cell membrane</location>
        <topology evidence="1">Multi-pass membrane protein</topology>
    </subcellularLocation>
</comment>
<feature type="transmembrane region" description="Helical" evidence="6">
    <location>
        <begin position="137"/>
        <end position="156"/>
    </location>
</feature>
<evidence type="ECO:0000256" key="5">
    <source>
        <dbReference type="ARBA" id="ARBA00023136"/>
    </source>
</evidence>
<feature type="transmembrane region" description="Helical" evidence="6">
    <location>
        <begin position="283"/>
        <end position="300"/>
    </location>
</feature>
<comment type="caution">
    <text evidence="8">The sequence shown here is derived from an EMBL/GenBank/DDBJ whole genome shotgun (WGS) entry which is preliminary data.</text>
</comment>
<feature type="transmembrane region" description="Helical" evidence="6">
    <location>
        <begin position="20"/>
        <end position="39"/>
    </location>
</feature>
<feature type="transmembrane region" description="Helical" evidence="6">
    <location>
        <begin position="51"/>
        <end position="70"/>
    </location>
</feature>
<sequence length="304" mass="32563">MTLPYGVLGMRAMRKSQIDLPGAAGLLVIATILAGNQIVMKLTATGLSPVFQAGVRSVLAFLVILGWVLLRGVRPGSFRRYFWPGVLLGVLFTAEFIGLYIALDLTAVSRASIIFYTMPMFLSLGAHLLIPDDRLTPVKVAGLVCAFLGVAIVLSDRSGGEASLAGDLLALMGSVCWAGIALTVRVSRISEAPPEAHQLWQLGVSALLLPALAPLFGPLVRDFGAEHAWLMAYQVLLVASFGFLFWFYLLKVYPASSVASFAFLTPVLSVVMGWAILGERLHLSVLVSLALVSAGIVLINRRAR</sequence>
<proteinExistence type="predicted"/>
<keyword evidence="2" id="KW-1003">Cell membrane</keyword>
<feature type="domain" description="EamA" evidence="7">
    <location>
        <begin position="22"/>
        <end position="154"/>
    </location>
</feature>
<dbReference type="GO" id="GO:0005886">
    <property type="term" value="C:plasma membrane"/>
    <property type="evidence" value="ECO:0007669"/>
    <property type="project" value="UniProtKB-SubCell"/>
</dbReference>
<dbReference type="InterPro" id="IPR000620">
    <property type="entry name" value="EamA_dom"/>
</dbReference>
<evidence type="ECO:0000256" key="4">
    <source>
        <dbReference type="ARBA" id="ARBA00022989"/>
    </source>
</evidence>
<evidence type="ECO:0000256" key="6">
    <source>
        <dbReference type="SAM" id="Phobius"/>
    </source>
</evidence>
<keyword evidence="9" id="KW-1185">Reference proteome</keyword>
<dbReference type="InterPro" id="IPR050638">
    <property type="entry name" value="AA-Vitamin_Transporters"/>
</dbReference>
<dbReference type="Proteomes" id="UP000612855">
    <property type="component" value="Unassembled WGS sequence"/>
</dbReference>
<evidence type="ECO:0000256" key="1">
    <source>
        <dbReference type="ARBA" id="ARBA00004651"/>
    </source>
</evidence>
<feature type="transmembrane region" description="Helical" evidence="6">
    <location>
        <begin position="257"/>
        <end position="277"/>
    </location>
</feature>
<dbReference type="AlphaFoldDB" id="A0A917A200"/>
<protein>
    <submittedName>
        <fullName evidence="8">Multidrug DMT transporter permease</fullName>
    </submittedName>
</protein>
<keyword evidence="3 6" id="KW-0812">Transmembrane</keyword>
<evidence type="ECO:0000256" key="3">
    <source>
        <dbReference type="ARBA" id="ARBA00022692"/>
    </source>
</evidence>
<name>A0A917A200_9RHOB</name>
<dbReference type="Pfam" id="PF00892">
    <property type="entry name" value="EamA"/>
    <property type="match status" value="2"/>
</dbReference>
<dbReference type="Gene3D" id="1.10.3730.20">
    <property type="match status" value="1"/>
</dbReference>
<dbReference type="InterPro" id="IPR037185">
    <property type="entry name" value="EmrE-like"/>
</dbReference>
<gene>
    <name evidence="8" type="ORF">GCM10011360_09010</name>
</gene>
<feature type="transmembrane region" description="Helical" evidence="6">
    <location>
        <begin position="199"/>
        <end position="216"/>
    </location>
</feature>
<dbReference type="SUPFAM" id="SSF103481">
    <property type="entry name" value="Multidrug resistance efflux transporter EmrE"/>
    <property type="match status" value="2"/>
</dbReference>
<evidence type="ECO:0000256" key="2">
    <source>
        <dbReference type="ARBA" id="ARBA00022475"/>
    </source>
</evidence>
<feature type="domain" description="EamA" evidence="7">
    <location>
        <begin position="165"/>
        <end position="300"/>
    </location>
</feature>
<feature type="transmembrane region" description="Helical" evidence="6">
    <location>
        <begin position="168"/>
        <end position="187"/>
    </location>
</feature>
<keyword evidence="4 6" id="KW-1133">Transmembrane helix</keyword>
<dbReference type="PANTHER" id="PTHR32322:SF18">
    <property type="entry name" value="S-ADENOSYLMETHIONINE_S-ADENOSYLHOMOCYSTEINE TRANSPORTER"/>
    <property type="match status" value="1"/>
</dbReference>
<dbReference type="PANTHER" id="PTHR32322">
    <property type="entry name" value="INNER MEMBRANE TRANSPORTER"/>
    <property type="match status" value="1"/>
</dbReference>
<keyword evidence="5 6" id="KW-0472">Membrane</keyword>
<feature type="transmembrane region" description="Helical" evidence="6">
    <location>
        <begin position="228"/>
        <end position="250"/>
    </location>
</feature>